<dbReference type="SMART" id="SM00448">
    <property type="entry name" value="REC"/>
    <property type="match status" value="1"/>
</dbReference>
<dbReference type="PANTHER" id="PTHR42872:SF3">
    <property type="entry name" value="PROTEIN-GLUTAMATE METHYLESTERASE_PROTEIN-GLUTAMINE GLUTAMINASE 1"/>
    <property type="match status" value="1"/>
</dbReference>
<comment type="PTM">
    <text evidence="3">Phosphorylated by CheA. Phosphorylation of the N-terminal regulatory domain activates the methylesterase activity.</text>
</comment>
<evidence type="ECO:0000259" key="6">
    <source>
        <dbReference type="PROSITE" id="PS50110"/>
    </source>
</evidence>
<dbReference type="GO" id="GO:0050568">
    <property type="term" value="F:protein-glutamine glutaminase activity"/>
    <property type="evidence" value="ECO:0007669"/>
    <property type="project" value="UniProtKB-UniRule"/>
</dbReference>
<evidence type="ECO:0000313" key="9">
    <source>
        <dbReference type="Proteomes" id="UP000557217"/>
    </source>
</evidence>
<dbReference type="Pfam" id="PF01339">
    <property type="entry name" value="CheB_methylest"/>
    <property type="match status" value="1"/>
</dbReference>
<keyword evidence="3 5" id="KW-0597">Phosphoprotein</keyword>
<comment type="domain">
    <text evidence="3">Contains a C-terminal catalytic domain, and an N-terminal region which modulates catalytic activity.</text>
</comment>
<organism evidence="8 9">
    <name type="scientific">Ureibacillus thermosphaericus</name>
    <dbReference type="NCBI Taxonomy" id="51173"/>
    <lineage>
        <taxon>Bacteria</taxon>
        <taxon>Bacillati</taxon>
        <taxon>Bacillota</taxon>
        <taxon>Bacilli</taxon>
        <taxon>Bacillales</taxon>
        <taxon>Caryophanaceae</taxon>
        <taxon>Ureibacillus</taxon>
    </lineage>
</organism>
<comment type="subcellular location">
    <subcellularLocation>
        <location evidence="3">Cytoplasm</location>
    </subcellularLocation>
</comment>
<dbReference type="EC" id="3.5.1.44" evidence="3"/>
<dbReference type="Gene3D" id="3.40.50.2300">
    <property type="match status" value="1"/>
</dbReference>
<sequence length="344" mass="38122">MNKHGVLVVDDSALMRKTISDIINASPNFTVIGKARNGMDAIEKIKKLQPSIVTLDYEMPILDGLQTLIYIMAKAERFVPVFMITNDEKISIKALELGAVDCILKSQLLEQKDYPLENFYKRLDAALRLKSMRTEEKRNPMNEEKKDREIQMKSDKEIIIIGSSTGGPAALQKIITQFSSPLPIPILVIQHMPPGFTKPLADRLNSICQLRVKEAEQNECLEAGVVYIAPAGIQTTLKKDEFGNYIVKQVTTTNIETLYKPSIDVTLLSVSEIAKEKMITIILTGMGDDGLRGCIAVKKHGGTIIAQSEETCVVYGMPKVVYEAGLVDKQLPISSISKEIISIL</sequence>
<dbReference type="GO" id="GO:0008984">
    <property type="term" value="F:protein-glutamate methylesterase activity"/>
    <property type="evidence" value="ECO:0007669"/>
    <property type="project" value="UniProtKB-UniRule"/>
</dbReference>
<feature type="active site" evidence="3 4">
    <location>
        <position position="191"/>
    </location>
</feature>
<dbReference type="InterPro" id="IPR001789">
    <property type="entry name" value="Sig_transdc_resp-reg_receiver"/>
</dbReference>
<dbReference type="PANTHER" id="PTHR42872">
    <property type="entry name" value="PROTEIN-GLUTAMATE METHYLESTERASE/PROTEIN-GLUTAMINE GLUTAMINASE"/>
    <property type="match status" value="1"/>
</dbReference>
<reference evidence="8 9" key="1">
    <citation type="submission" date="2020-08" db="EMBL/GenBank/DDBJ databases">
        <title>Genomic Encyclopedia of Type Strains, Phase IV (KMG-IV): sequencing the most valuable type-strain genomes for metagenomic binning, comparative biology and taxonomic classification.</title>
        <authorList>
            <person name="Goeker M."/>
        </authorList>
    </citation>
    <scope>NUCLEOTIDE SEQUENCE [LARGE SCALE GENOMIC DNA]</scope>
    <source>
        <strain evidence="8 9">DSM 10633</strain>
    </source>
</reference>
<dbReference type="AlphaFoldDB" id="A0A840PZM6"/>
<dbReference type="Pfam" id="PF00072">
    <property type="entry name" value="Response_reg"/>
    <property type="match status" value="1"/>
</dbReference>
<dbReference type="PIRSF" id="PIRSF000876">
    <property type="entry name" value="RR_chemtxs_CheB"/>
    <property type="match status" value="1"/>
</dbReference>
<comment type="catalytic activity">
    <reaction evidence="2 3">
        <text>[protein]-L-glutamate 5-O-methyl ester + H2O = L-glutamyl-[protein] + methanol + H(+)</text>
        <dbReference type="Rhea" id="RHEA:23236"/>
        <dbReference type="Rhea" id="RHEA-COMP:10208"/>
        <dbReference type="Rhea" id="RHEA-COMP:10311"/>
        <dbReference type="ChEBI" id="CHEBI:15377"/>
        <dbReference type="ChEBI" id="CHEBI:15378"/>
        <dbReference type="ChEBI" id="CHEBI:17790"/>
        <dbReference type="ChEBI" id="CHEBI:29973"/>
        <dbReference type="ChEBI" id="CHEBI:82795"/>
        <dbReference type="EC" id="3.1.1.61"/>
    </reaction>
</comment>
<protein>
    <recommendedName>
        <fullName evidence="3">Protein-glutamate methylesterase/protein-glutamine glutaminase</fullName>
        <ecNumber evidence="3">3.1.1.61</ecNumber>
        <ecNumber evidence="3">3.5.1.44</ecNumber>
    </recommendedName>
</protein>
<dbReference type="EC" id="3.1.1.61" evidence="3"/>
<proteinExistence type="inferred from homology"/>
<dbReference type="CDD" id="cd16432">
    <property type="entry name" value="CheB_Rec"/>
    <property type="match status" value="1"/>
</dbReference>
<dbReference type="SUPFAM" id="SSF52172">
    <property type="entry name" value="CheY-like"/>
    <property type="match status" value="1"/>
</dbReference>
<dbReference type="HAMAP" id="MF_00099">
    <property type="entry name" value="CheB_chemtxs"/>
    <property type="match status" value="1"/>
</dbReference>
<evidence type="ECO:0000256" key="3">
    <source>
        <dbReference type="HAMAP-Rule" id="MF_00099"/>
    </source>
</evidence>
<feature type="modified residue" description="4-aspartylphosphate" evidence="3 5">
    <location>
        <position position="56"/>
    </location>
</feature>
<dbReference type="InterPro" id="IPR011006">
    <property type="entry name" value="CheY-like_superfamily"/>
</dbReference>
<dbReference type="RefSeq" id="WP_168412595.1">
    <property type="nucleotide sequence ID" value="NZ_JAAXPW010000028.1"/>
</dbReference>
<dbReference type="InterPro" id="IPR000673">
    <property type="entry name" value="Sig_transdc_resp-reg_Me-estase"/>
</dbReference>
<dbReference type="InterPro" id="IPR035909">
    <property type="entry name" value="CheB_C"/>
</dbReference>
<dbReference type="GO" id="GO:0000156">
    <property type="term" value="F:phosphorelay response regulator activity"/>
    <property type="evidence" value="ECO:0007669"/>
    <property type="project" value="InterPro"/>
</dbReference>
<evidence type="ECO:0000313" key="8">
    <source>
        <dbReference type="EMBL" id="MBB5149678.1"/>
    </source>
</evidence>
<gene>
    <name evidence="3" type="primary">cheB</name>
    <name evidence="8" type="ORF">HNR36_002070</name>
</gene>
<feature type="domain" description="CheB-type methylesterase" evidence="7">
    <location>
        <begin position="152"/>
        <end position="344"/>
    </location>
</feature>
<keyword evidence="3 4" id="KW-0145">Chemotaxis</keyword>
<keyword evidence="9" id="KW-1185">Reference proteome</keyword>
<accession>A0A840PZM6</accession>
<evidence type="ECO:0000256" key="2">
    <source>
        <dbReference type="ARBA" id="ARBA00048267"/>
    </source>
</evidence>
<feature type="domain" description="Response regulatory" evidence="6">
    <location>
        <begin position="5"/>
        <end position="120"/>
    </location>
</feature>
<feature type="active site" evidence="3 4">
    <location>
        <position position="164"/>
    </location>
</feature>
<keyword evidence="3" id="KW-0963">Cytoplasm</keyword>
<keyword evidence="1 3" id="KW-0378">Hydrolase</keyword>
<comment type="caution">
    <text evidence="8">The sequence shown here is derived from an EMBL/GenBank/DDBJ whole genome shotgun (WGS) entry which is preliminary data.</text>
</comment>
<name>A0A840PZM6_URETH</name>
<dbReference type="Proteomes" id="UP000557217">
    <property type="component" value="Unassembled WGS sequence"/>
</dbReference>
<dbReference type="SUPFAM" id="SSF52738">
    <property type="entry name" value="Methylesterase CheB, C-terminal domain"/>
    <property type="match status" value="1"/>
</dbReference>
<evidence type="ECO:0000256" key="1">
    <source>
        <dbReference type="ARBA" id="ARBA00022801"/>
    </source>
</evidence>
<evidence type="ECO:0000259" key="7">
    <source>
        <dbReference type="PROSITE" id="PS50122"/>
    </source>
</evidence>
<evidence type="ECO:0000256" key="5">
    <source>
        <dbReference type="PROSITE-ProRule" id="PRU00169"/>
    </source>
</evidence>
<comment type="catalytic activity">
    <reaction evidence="3">
        <text>L-glutaminyl-[protein] + H2O = L-glutamyl-[protein] + NH4(+)</text>
        <dbReference type="Rhea" id="RHEA:16441"/>
        <dbReference type="Rhea" id="RHEA-COMP:10207"/>
        <dbReference type="Rhea" id="RHEA-COMP:10208"/>
        <dbReference type="ChEBI" id="CHEBI:15377"/>
        <dbReference type="ChEBI" id="CHEBI:28938"/>
        <dbReference type="ChEBI" id="CHEBI:29973"/>
        <dbReference type="ChEBI" id="CHEBI:30011"/>
        <dbReference type="EC" id="3.5.1.44"/>
    </reaction>
</comment>
<dbReference type="EMBL" id="JACHGZ010000026">
    <property type="protein sequence ID" value="MBB5149678.1"/>
    <property type="molecule type" value="Genomic_DNA"/>
</dbReference>
<dbReference type="Gene3D" id="3.40.50.180">
    <property type="entry name" value="Methylesterase CheB, C-terminal domain"/>
    <property type="match status" value="1"/>
</dbReference>
<dbReference type="GO" id="GO:0006935">
    <property type="term" value="P:chemotaxis"/>
    <property type="evidence" value="ECO:0007669"/>
    <property type="project" value="UniProtKB-UniRule"/>
</dbReference>
<dbReference type="InterPro" id="IPR008248">
    <property type="entry name" value="CheB-like"/>
</dbReference>
<evidence type="ECO:0000256" key="4">
    <source>
        <dbReference type="PROSITE-ProRule" id="PRU00050"/>
    </source>
</evidence>
<feature type="active site" evidence="3 4">
    <location>
        <position position="289"/>
    </location>
</feature>
<dbReference type="NCBIfam" id="NF001965">
    <property type="entry name" value="PRK00742.1"/>
    <property type="match status" value="1"/>
</dbReference>
<comment type="function">
    <text evidence="3">Involved in chemotaxis. Part of a chemotaxis signal transduction system that modulates chemotaxis in response to various stimuli. Catalyzes the demethylation of specific methylglutamate residues introduced into the chemoreceptors (methyl-accepting chemotaxis proteins or MCP) by CheR. Also mediates the irreversible deamidation of specific glutamine residues to glutamic acid.</text>
</comment>
<dbReference type="GO" id="GO:0005737">
    <property type="term" value="C:cytoplasm"/>
    <property type="evidence" value="ECO:0007669"/>
    <property type="project" value="UniProtKB-SubCell"/>
</dbReference>
<dbReference type="CDD" id="cd17541">
    <property type="entry name" value="REC_CheB-like"/>
    <property type="match status" value="1"/>
</dbReference>
<dbReference type="PROSITE" id="PS50122">
    <property type="entry name" value="CHEB"/>
    <property type="match status" value="1"/>
</dbReference>
<dbReference type="PROSITE" id="PS50110">
    <property type="entry name" value="RESPONSE_REGULATORY"/>
    <property type="match status" value="1"/>
</dbReference>
<comment type="similarity">
    <text evidence="3">Belongs to the CheB family.</text>
</comment>